<evidence type="ECO:0000256" key="3">
    <source>
        <dbReference type="ARBA" id="ARBA00022833"/>
    </source>
</evidence>
<feature type="zinc finger region" description="dksA C4-type" evidence="4">
    <location>
        <begin position="116"/>
        <end position="140"/>
    </location>
</feature>
<feature type="coiled-coil region" evidence="5">
    <location>
        <begin position="31"/>
        <end position="65"/>
    </location>
</feature>
<dbReference type="GO" id="GO:0008270">
    <property type="term" value="F:zinc ion binding"/>
    <property type="evidence" value="ECO:0007669"/>
    <property type="project" value="UniProtKB-KW"/>
</dbReference>
<reference evidence="7 8" key="1">
    <citation type="submission" date="2019-11" db="EMBL/GenBank/DDBJ databases">
        <authorList>
            <person name="Li X.-J."/>
            <person name="Feng X.-M."/>
        </authorList>
    </citation>
    <scope>NUCLEOTIDE SEQUENCE [LARGE SCALE GENOMIC DNA]</scope>
    <source>
        <strain evidence="7 8">XMNu-373</strain>
    </source>
</reference>
<keyword evidence="3" id="KW-0862">Zinc</keyword>
<keyword evidence="1" id="KW-0479">Metal-binding</keyword>
<protein>
    <submittedName>
        <fullName evidence="7">TraR/DksA family transcriptional regulator</fullName>
    </submittedName>
</protein>
<dbReference type="PANTHER" id="PTHR33823">
    <property type="entry name" value="RNA POLYMERASE-BINDING TRANSCRIPTION FACTOR DKSA-RELATED"/>
    <property type="match status" value="1"/>
</dbReference>
<keyword evidence="2" id="KW-0863">Zinc-finger</keyword>
<name>A0A7K3M893_9ACTN</name>
<dbReference type="InterPro" id="IPR020458">
    <property type="entry name" value="Znf_DskA_TraR_CS"/>
</dbReference>
<dbReference type="SUPFAM" id="SSF57716">
    <property type="entry name" value="Glucocorticoid receptor-like (DNA-binding domain)"/>
    <property type="match status" value="1"/>
</dbReference>
<dbReference type="Pfam" id="PF01258">
    <property type="entry name" value="zf-dskA_traR"/>
    <property type="match status" value="1"/>
</dbReference>
<proteinExistence type="predicted"/>
<keyword evidence="8" id="KW-1185">Reference proteome</keyword>
<evidence type="ECO:0000256" key="1">
    <source>
        <dbReference type="ARBA" id="ARBA00022723"/>
    </source>
</evidence>
<feature type="domain" description="Zinc finger DksA/TraR C4-type" evidence="6">
    <location>
        <begin position="111"/>
        <end position="146"/>
    </location>
</feature>
<sequence>MTERTESAETVSRADQAAALVVGTDEEPWTSDELAEVHKTLQSEAARLREEIADAEMEIAELLRRSTDDGGEDQVDTGSKAFEREHEMSLAASHQEMLNQTERALSRISDGTYGVCENCGKPIGKARLLAFPRATLCVTCKQRQERR</sequence>
<dbReference type="AlphaFoldDB" id="A0A7K3M893"/>
<dbReference type="RefSeq" id="WP_162451901.1">
    <property type="nucleotide sequence ID" value="NZ_WLZY01000007.1"/>
</dbReference>
<comment type="caution">
    <text evidence="7">The sequence shown here is derived from an EMBL/GenBank/DDBJ whole genome shotgun (WGS) entry which is preliminary data.</text>
</comment>
<evidence type="ECO:0000256" key="5">
    <source>
        <dbReference type="SAM" id="Coils"/>
    </source>
</evidence>
<evidence type="ECO:0000313" key="8">
    <source>
        <dbReference type="Proteomes" id="UP000460435"/>
    </source>
</evidence>
<dbReference type="PROSITE" id="PS51128">
    <property type="entry name" value="ZF_DKSA_2"/>
    <property type="match status" value="1"/>
</dbReference>
<dbReference type="InterPro" id="IPR000962">
    <property type="entry name" value="Znf_DskA_TraR"/>
</dbReference>
<dbReference type="PANTHER" id="PTHR33823:SF2">
    <property type="entry name" value="RNA POLYMERASE-BINDING TRANSCRIPTION FACTOR DKSA"/>
    <property type="match status" value="1"/>
</dbReference>
<evidence type="ECO:0000313" key="7">
    <source>
        <dbReference type="EMBL" id="NDL59182.1"/>
    </source>
</evidence>
<gene>
    <name evidence="7" type="ORF">F7O44_19110</name>
</gene>
<keyword evidence="5" id="KW-0175">Coiled coil</keyword>
<evidence type="ECO:0000259" key="6">
    <source>
        <dbReference type="Pfam" id="PF01258"/>
    </source>
</evidence>
<dbReference type="PROSITE" id="PS01102">
    <property type="entry name" value="ZF_DKSA_1"/>
    <property type="match status" value="1"/>
</dbReference>
<dbReference type="Proteomes" id="UP000460435">
    <property type="component" value="Unassembled WGS sequence"/>
</dbReference>
<evidence type="ECO:0000256" key="2">
    <source>
        <dbReference type="ARBA" id="ARBA00022771"/>
    </source>
</evidence>
<dbReference type="Gene3D" id="1.20.120.910">
    <property type="entry name" value="DksA, coiled-coil domain"/>
    <property type="match status" value="1"/>
</dbReference>
<dbReference type="EMBL" id="WLZY01000007">
    <property type="protein sequence ID" value="NDL59182.1"/>
    <property type="molecule type" value="Genomic_DNA"/>
</dbReference>
<accession>A0A7K3M893</accession>
<organism evidence="7 8">
    <name type="scientific">Phytoactinopolyspora mesophila</name>
    <dbReference type="NCBI Taxonomy" id="2650750"/>
    <lineage>
        <taxon>Bacteria</taxon>
        <taxon>Bacillati</taxon>
        <taxon>Actinomycetota</taxon>
        <taxon>Actinomycetes</taxon>
        <taxon>Jiangellales</taxon>
        <taxon>Jiangellaceae</taxon>
        <taxon>Phytoactinopolyspora</taxon>
    </lineage>
</organism>
<dbReference type="SUPFAM" id="SSF109635">
    <property type="entry name" value="DnaK suppressor protein DksA, alpha-hairpin domain"/>
    <property type="match status" value="1"/>
</dbReference>
<evidence type="ECO:0000256" key="4">
    <source>
        <dbReference type="PROSITE-ProRule" id="PRU00510"/>
    </source>
</evidence>
<dbReference type="InterPro" id="IPR037187">
    <property type="entry name" value="DnaK_N"/>
</dbReference>